<evidence type="ECO:0000256" key="1">
    <source>
        <dbReference type="ARBA" id="ARBA00005306"/>
    </source>
</evidence>
<evidence type="ECO:0000256" key="2">
    <source>
        <dbReference type="ARBA" id="ARBA00011123"/>
    </source>
</evidence>
<dbReference type="Pfam" id="PF02637">
    <property type="entry name" value="GatB_Yqey"/>
    <property type="match status" value="1"/>
</dbReference>
<evidence type="ECO:0000256" key="3">
    <source>
        <dbReference type="ARBA" id="ARBA00016923"/>
    </source>
</evidence>
<name>A0A161LYC6_EHRRU</name>
<comment type="function">
    <text evidence="8">Allows the formation of correctly charged Asn-tRNA(Asn) or Gln-tRNA(Gln) through the transamidation of misacylated Asp-tRNA(Asn) or Glu-tRNA(Gln) in organisms which lack either or both of asparaginyl-tRNA or glutaminyl-tRNA synthetases. The reaction takes place in the presence of glutamine and ATP through an activated phospho-Asp-tRNA(Asn) or phospho-Glu-tRNA(Gln).</text>
</comment>
<feature type="domain" description="Asn/Gln amidotransferase" evidence="11">
    <location>
        <begin position="1"/>
        <end position="66"/>
    </location>
</feature>
<dbReference type="GO" id="GO:0050567">
    <property type="term" value="F:glutaminyl-tRNA synthase (glutamine-hydrolyzing) activity"/>
    <property type="evidence" value="ECO:0007669"/>
    <property type="project" value="TreeGrafter"/>
</dbReference>
<keyword evidence="12" id="KW-0808">Transferase</keyword>
<comment type="subunit">
    <text evidence="2">Heterotrimer of A, B and C subunits.</text>
</comment>
<dbReference type="PANTHER" id="PTHR11659:SF0">
    <property type="entry name" value="GLUTAMYL-TRNA(GLN) AMIDOTRANSFERASE SUBUNIT B, MITOCHONDRIAL"/>
    <property type="match status" value="1"/>
</dbReference>
<feature type="non-terminal residue" evidence="12">
    <location>
        <position position="1"/>
    </location>
</feature>
<sequence>YGLKQLDDSNSVSVIVENVLENNRDKVLQYKQGKEKLFGYFVGQVMKETQGKANPELVNSIIREKLQK</sequence>
<evidence type="ECO:0000313" key="13">
    <source>
        <dbReference type="Proteomes" id="UP000092731"/>
    </source>
</evidence>
<dbReference type="InterPro" id="IPR023168">
    <property type="entry name" value="GatB_Yqey_C_2"/>
</dbReference>
<comment type="caution">
    <text evidence="12">The sequence shown here is derived from an EMBL/GenBank/DDBJ whole genome shotgun (WGS) entry which is preliminary data.</text>
</comment>
<dbReference type="InterPro" id="IPR003789">
    <property type="entry name" value="Asn/Gln_tRNA_amidoTrase-B-like"/>
</dbReference>
<comment type="similarity">
    <text evidence="1">Belongs to the GatB/GatE family. GatB subfamily.</text>
</comment>
<dbReference type="SUPFAM" id="SSF89095">
    <property type="entry name" value="GatB/YqeY motif"/>
    <property type="match status" value="1"/>
</dbReference>
<gene>
    <name evidence="12" type="primary">gatB</name>
    <name evidence="12" type="ORF">EHRUM3_04100</name>
</gene>
<keyword evidence="4" id="KW-0436">Ligase</keyword>
<keyword evidence="5" id="KW-0547">Nucleotide-binding</keyword>
<accession>A0A161LYC6</accession>
<evidence type="ECO:0000256" key="9">
    <source>
        <dbReference type="ARBA" id="ARBA00047380"/>
    </source>
</evidence>
<comment type="catalytic activity">
    <reaction evidence="9">
        <text>L-aspartyl-tRNA(Asn) + L-glutamine + ATP + H2O = L-asparaginyl-tRNA(Asn) + L-glutamate + ADP + phosphate + 2 H(+)</text>
        <dbReference type="Rhea" id="RHEA:14513"/>
        <dbReference type="Rhea" id="RHEA-COMP:9674"/>
        <dbReference type="Rhea" id="RHEA-COMP:9677"/>
        <dbReference type="ChEBI" id="CHEBI:15377"/>
        <dbReference type="ChEBI" id="CHEBI:15378"/>
        <dbReference type="ChEBI" id="CHEBI:29985"/>
        <dbReference type="ChEBI" id="CHEBI:30616"/>
        <dbReference type="ChEBI" id="CHEBI:43474"/>
        <dbReference type="ChEBI" id="CHEBI:58359"/>
        <dbReference type="ChEBI" id="CHEBI:78515"/>
        <dbReference type="ChEBI" id="CHEBI:78516"/>
        <dbReference type="ChEBI" id="CHEBI:456216"/>
    </reaction>
</comment>
<dbReference type="FunFam" id="1.10.10.410:FF:000001">
    <property type="entry name" value="Aspartyl/glutamyl-tRNA(Asn/Gln) amidotransferase subunit B"/>
    <property type="match status" value="1"/>
</dbReference>
<evidence type="ECO:0000256" key="7">
    <source>
        <dbReference type="ARBA" id="ARBA00022917"/>
    </source>
</evidence>
<organism evidence="12 13">
    <name type="scientific">Ehrlichia ruminantium</name>
    <name type="common">heartwater rickettsia</name>
    <name type="synonym">Cowdria ruminantium</name>
    <dbReference type="NCBI Taxonomy" id="779"/>
    <lineage>
        <taxon>Bacteria</taxon>
        <taxon>Pseudomonadati</taxon>
        <taxon>Pseudomonadota</taxon>
        <taxon>Alphaproteobacteria</taxon>
        <taxon>Rickettsiales</taxon>
        <taxon>Anaplasmataceae</taxon>
        <taxon>Ehrlichia</taxon>
    </lineage>
</organism>
<evidence type="ECO:0000256" key="5">
    <source>
        <dbReference type="ARBA" id="ARBA00022741"/>
    </source>
</evidence>
<comment type="catalytic activity">
    <reaction evidence="10">
        <text>L-glutamyl-tRNA(Gln) + L-glutamine + ATP + H2O = L-glutaminyl-tRNA(Gln) + L-glutamate + ADP + phosphate + H(+)</text>
        <dbReference type="Rhea" id="RHEA:17521"/>
        <dbReference type="Rhea" id="RHEA-COMP:9681"/>
        <dbReference type="Rhea" id="RHEA-COMP:9684"/>
        <dbReference type="ChEBI" id="CHEBI:15377"/>
        <dbReference type="ChEBI" id="CHEBI:15378"/>
        <dbReference type="ChEBI" id="CHEBI:29985"/>
        <dbReference type="ChEBI" id="CHEBI:30616"/>
        <dbReference type="ChEBI" id="CHEBI:43474"/>
        <dbReference type="ChEBI" id="CHEBI:58359"/>
        <dbReference type="ChEBI" id="CHEBI:78520"/>
        <dbReference type="ChEBI" id="CHEBI:78521"/>
        <dbReference type="ChEBI" id="CHEBI:456216"/>
    </reaction>
</comment>
<evidence type="ECO:0000259" key="11">
    <source>
        <dbReference type="SMART" id="SM00845"/>
    </source>
</evidence>
<dbReference type="SMART" id="SM00845">
    <property type="entry name" value="GatB_Yqey"/>
    <property type="match status" value="1"/>
</dbReference>
<dbReference type="Proteomes" id="UP000092731">
    <property type="component" value="Unassembled WGS sequence"/>
</dbReference>
<dbReference type="AlphaFoldDB" id="A0A161LYC6"/>
<dbReference type="InterPro" id="IPR018027">
    <property type="entry name" value="Asn/Gln_amidotransferase"/>
</dbReference>
<reference evidence="13" key="1">
    <citation type="submission" date="2016-05" db="EMBL/GenBank/DDBJ databases">
        <title>Draft genome sequences of four strains of Ehrlichia ruminantium, a tick-borne pathogen of ruminants, isolated from Zimbabwe, The Gambia and Ghana.</title>
        <authorList>
            <person name="Nakao R."/>
            <person name="Jongejan F."/>
            <person name="Sugimoto C."/>
        </authorList>
    </citation>
    <scope>NUCLEOTIDE SEQUENCE [LARGE SCALE GENOMIC DNA]</scope>
    <source>
        <strain evidence="13">Pokoase 417</strain>
    </source>
</reference>
<evidence type="ECO:0000313" key="12">
    <source>
        <dbReference type="EMBL" id="GAT78197.1"/>
    </source>
</evidence>
<dbReference type="Gene3D" id="1.10.10.410">
    <property type="match status" value="1"/>
</dbReference>
<dbReference type="GO" id="GO:0005524">
    <property type="term" value="F:ATP binding"/>
    <property type="evidence" value="ECO:0007669"/>
    <property type="project" value="UniProtKB-KW"/>
</dbReference>
<keyword evidence="6" id="KW-0067">ATP-binding</keyword>
<dbReference type="GO" id="GO:0070681">
    <property type="term" value="P:glutaminyl-tRNAGln biosynthesis via transamidation"/>
    <property type="evidence" value="ECO:0007669"/>
    <property type="project" value="TreeGrafter"/>
</dbReference>
<dbReference type="GO" id="GO:0016740">
    <property type="term" value="F:transferase activity"/>
    <property type="evidence" value="ECO:0007669"/>
    <property type="project" value="UniProtKB-KW"/>
</dbReference>
<proteinExistence type="inferred from homology"/>
<dbReference type="PANTHER" id="PTHR11659">
    <property type="entry name" value="GLUTAMYL-TRNA GLN AMIDOTRANSFERASE SUBUNIT B MITOCHONDRIAL AND PROKARYOTIC PET112-RELATED"/>
    <property type="match status" value="1"/>
</dbReference>
<evidence type="ECO:0000256" key="4">
    <source>
        <dbReference type="ARBA" id="ARBA00022598"/>
    </source>
</evidence>
<dbReference type="EMBL" id="BDDM01000134">
    <property type="protein sequence ID" value="GAT78197.1"/>
    <property type="molecule type" value="Genomic_DNA"/>
</dbReference>
<evidence type="ECO:0000256" key="8">
    <source>
        <dbReference type="ARBA" id="ARBA00024799"/>
    </source>
</evidence>
<dbReference type="InterPro" id="IPR017959">
    <property type="entry name" value="Asn/Gln-tRNA_amidoTrfase_suB/E"/>
</dbReference>
<evidence type="ECO:0000256" key="10">
    <source>
        <dbReference type="ARBA" id="ARBA00047913"/>
    </source>
</evidence>
<keyword evidence="7" id="KW-0648">Protein biosynthesis</keyword>
<dbReference type="GO" id="GO:0006412">
    <property type="term" value="P:translation"/>
    <property type="evidence" value="ECO:0007669"/>
    <property type="project" value="UniProtKB-KW"/>
</dbReference>
<protein>
    <recommendedName>
        <fullName evidence="3">Aspartyl/glutamyl-tRNA(Asn/Gln) amidotransferase subunit B</fullName>
    </recommendedName>
</protein>
<evidence type="ECO:0000256" key="6">
    <source>
        <dbReference type="ARBA" id="ARBA00022840"/>
    </source>
</evidence>